<sequence length="228" mass="25625">MNFISLLFNDTTPKTISGPSHKLGKIISQDIHQIKVKIKLYNESTGTSPLYRHMYELLDKDHARQISLLQKRHNYNVAASNTAYHDQLVALKRVHANELLGFLDVMTNNYTLGQVRRVFAPTTSSDISNIDKQSTRASFSSSALSSIDDNAPYYMLDPISLDILNDPVITPSGITYEKATLIECMQKNGNKDPITKKPLTTAELAPNLAIKDVVRDFLEDAHHRELDL</sequence>
<dbReference type="InterPro" id="IPR013083">
    <property type="entry name" value="Znf_RING/FYVE/PHD"/>
</dbReference>
<dbReference type="AlphaFoldDB" id="A0A1L0C481"/>
<dbReference type="EC" id="2.3.2.27" evidence="2"/>
<reference evidence="7 8" key="1">
    <citation type="submission" date="2016-10" db="EMBL/GenBank/DDBJ databases">
        <authorList>
            <person name="de Groot N.N."/>
        </authorList>
    </citation>
    <scope>NUCLEOTIDE SEQUENCE [LARGE SCALE GENOMIC DNA]</scope>
    <source>
        <strain evidence="7 8">PYCC 4715</strain>
    </source>
</reference>
<accession>A0A1L0C481</accession>
<dbReference type="GO" id="GO:0043161">
    <property type="term" value="P:proteasome-mediated ubiquitin-dependent protein catabolic process"/>
    <property type="evidence" value="ECO:0007669"/>
    <property type="project" value="TreeGrafter"/>
</dbReference>
<dbReference type="Pfam" id="PF04564">
    <property type="entry name" value="U-box"/>
    <property type="match status" value="1"/>
</dbReference>
<dbReference type="InterPro" id="IPR003613">
    <property type="entry name" value="Ubox_domain"/>
</dbReference>
<dbReference type="SUPFAM" id="SSF57850">
    <property type="entry name" value="RING/U-box"/>
    <property type="match status" value="1"/>
</dbReference>
<protein>
    <recommendedName>
        <fullName evidence="2">RING-type E3 ubiquitin transferase</fullName>
        <ecNumber evidence="2">2.3.2.27</ecNumber>
    </recommendedName>
</protein>
<dbReference type="GO" id="GO:0000209">
    <property type="term" value="P:protein polyubiquitination"/>
    <property type="evidence" value="ECO:0007669"/>
    <property type="project" value="TreeGrafter"/>
</dbReference>
<proteinExistence type="predicted"/>
<evidence type="ECO:0000259" key="6">
    <source>
        <dbReference type="PROSITE" id="PS51698"/>
    </source>
</evidence>
<dbReference type="GO" id="GO:0051087">
    <property type="term" value="F:protein-folding chaperone binding"/>
    <property type="evidence" value="ECO:0007669"/>
    <property type="project" value="TreeGrafter"/>
</dbReference>
<keyword evidence="4" id="KW-0677">Repeat</keyword>
<name>A0A1L0C481_9ASCO</name>
<evidence type="ECO:0000256" key="5">
    <source>
        <dbReference type="ARBA" id="ARBA00022786"/>
    </source>
</evidence>
<dbReference type="SMART" id="SM00504">
    <property type="entry name" value="Ubox"/>
    <property type="match status" value="1"/>
</dbReference>
<dbReference type="GO" id="GO:0045862">
    <property type="term" value="P:positive regulation of proteolysis"/>
    <property type="evidence" value="ECO:0007669"/>
    <property type="project" value="TreeGrafter"/>
</dbReference>
<evidence type="ECO:0000256" key="3">
    <source>
        <dbReference type="ARBA" id="ARBA00022679"/>
    </source>
</evidence>
<dbReference type="GO" id="GO:0006515">
    <property type="term" value="P:protein quality control for misfolded or incompletely synthesized proteins"/>
    <property type="evidence" value="ECO:0007669"/>
    <property type="project" value="TreeGrafter"/>
</dbReference>
<feature type="domain" description="U-box" evidence="6">
    <location>
        <begin position="150"/>
        <end position="224"/>
    </location>
</feature>
<comment type="catalytic activity">
    <reaction evidence="1">
        <text>S-ubiquitinyl-[E2 ubiquitin-conjugating enzyme]-L-cysteine + [acceptor protein]-L-lysine = [E2 ubiquitin-conjugating enzyme]-L-cysteine + N(6)-ubiquitinyl-[acceptor protein]-L-lysine.</text>
        <dbReference type="EC" id="2.3.2.27"/>
    </reaction>
</comment>
<evidence type="ECO:0000256" key="2">
    <source>
        <dbReference type="ARBA" id="ARBA00012483"/>
    </source>
</evidence>
<keyword evidence="3" id="KW-0808">Transferase</keyword>
<dbReference type="PANTHER" id="PTHR46803:SF2">
    <property type="entry name" value="E3 UBIQUITIN-PROTEIN LIGASE CHIP"/>
    <property type="match status" value="1"/>
</dbReference>
<dbReference type="Proteomes" id="UP000182259">
    <property type="component" value="Chromosome VI"/>
</dbReference>
<dbReference type="PROSITE" id="PS51698">
    <property type="entry name" value="U_BOX"/>
    <property type="match status" value="1"/>
</dbReference>
<dbReference type="GO" id="GO:0071218">
    <property type="term" value="P:cellular response to misfolded protein"/>
    <property type="evidence" value="ECO:0007669"/>
    <property type="project" value="TreeGrafter"/>
</dbReference>
<gene>
    <name evidence="7" type="ORF">SAMEA4029009_CIC11G00000003144</name>
</gene>
<dbReference type="PANTHER" id="PTHR46803">
    <property type="entry name" value="E3 UBIQUITIN-PROTEIN LIGASE CHIP"/>
    <property type="match status" value="1"/>
</dbReference>
<evidence type="ECO:0000256" key="1">
    <source>
        <dbReference type="ARBA" id="ARBA00000900"/>
    </source>
</evidence>
<evidence type="ECO:0000256" key="4">
    <source>
        <dbReference type="ARBA" id="ARBA00022737"/>
    </source>
</evidence>
<dbReference type="EMBL" id="LT635769">
    <property type="protein sequence ID" value="SGZ58383.1"/>
    <property type="molecule type" value="Genomic_DNA"/>
</dbReference>
<evidence type="ECO:0000313" key="8">
    <source>
        <dbReference type="Proteomes" id="UP000182259"/>
    </source>
</evidence>
<dbReference type="GO" id="GO:0061630">
    <property type="term" value="F:ubiquitin protein ligase activity"/>
    <property type="evidence" value="ECO:0007669"/>
    <property type="project" value="UniProtKB-EC"/>
</dbReference>
<dbReference type="Gene3D" id="3.30.40.10">
    <property type="entry name" value="Zinc/RING finger domain, C3HC4 (zinc finger)"/>
    <property type="match status" value="1"/>
</dbReference>
<keyword evidence="5" id="KW-0833">Ubl conjugation pathway</keyword>
<organism evidence="7 8">
    <name type="scientific">Sungouiella intermedia</name>
    <dbReference type="NCBI Taxonomy" id="45354"/>
    <lineage>
        <taxon>Eukaryota</taxon>
        <taxon>Fungi</taxon>
        <taxon>Dikarya</taxon>
        <taxon>Ascomycota</taxon>
        <taxon>Saccharomycotina</taxon>
        <taxon>Pichiomycetes</taxon>
        <taxon>Metschnikowiaceae</taxon>
        <taxon>Sungouiella</taxon>
    </lineage>
</organism>
<evidence type="ECO:0000313" key="7">
    <source>
        <dbReference type="EMBL" id="SGZ58383.1"/>
    </source>
</evidence>
<dbReference type="GO" id="GO:0005737">
    <property type="term" value="C:cytoplasm"/>
    <property type="evidence" value="ECO:0007669"/>
    <property type="project" value="TreeGrafter"/>
</dbReference>